<reference evidence="3" key="1">
    <citation type="journal article" date="2023" name="Proc. Natl. Acad. Sci. U.S.A.">
        <title>Genomic and structural basis for evolution of tropane alkaloid biosynthesis.</title>
        <authorList>
            <person name="Wanga Y.-J."/>
            <person name="Taina T."/>
            <person name="Yua J.-Y."/>
            <person name="Lia J."/>
            <person name="Xua B."/>
            <person name="Chenc J."/>
            <person name="D'Auriad J.C."/>
            <person name="Huanga J.-P."/>
            <person name="Huanga S.-X."/>
        </authorList>
    </citation>
    <scope>NUCLEOTIDE SEQUENCE [LARGE SCALE GENOMIC DNA]</scope>
    <source>
        <strain evidence="3">cv. KIB-2019</strain>
    </source>
</reference>
<protein>
    <submittedName>
        <fullName evidence="2">Uncharacterized protein</fullName>
    </submittedName>
</protein>
<comment type="caution">
    <text evidence="2">The sequence shown here is derived from an EMBL/GenBank/DDBJ whole genome shotgun (WGS) entry which is preliminary data.</text>
</comment>
<evidence type="ECO:0000313" key="3">
    <source>
        <dbReference type="Proteomes" id="UP001152561"/>
    </source>
</evidence>
<organism evidence="2 3">
    <name type="scientific">Anisodus acutangulus</name>
    <dbReference type="NCBI Taxonomy" id="402998"/>
    <lineage>
        <taxon>Eukaryota</taxon>
        <taxon>Viridiplantae</taxon>
        <taxon>Streptophyta</taxon>
        <taxon>Embryophyta</taxon>
        <taxon>Tracheophyta</taxon>
        <taxon>Spermatophyta</taxon>
        <taxon>Magnoliopsida</taxon>
        <taxon>eudicotyledons</taxon>
        <taxon>Gunneridae</taxon>
        <taxon>Pentapetalae</taxon>
        <taxon>asterids</taxon>
        <taxon>lamiids</taxon>
        <taxon>Solanales</taxon>
        <taxon>Solanaceae</taxon>
        <taxon>Solanoideae</taxon>
        <taxon>Hyoscyameae</taxon>
        <taxon>Anisodus</taxon>
    </lineage>
</organism>
<proteinExistence type="predicted"/>
<name>A0A9Q1LUS5_9SOLA</name>
<feature type="compositionally biased region" description="Basic and acidic residues" evidence="1">
    <location>
        <begin position="91"/>
        <end position="105"/>
    </location>
</feature>
<feature type="region of interest" description="Disordered" evidence="1">
    <location>
        <begin position="88"/>
        <end position="144"/>
    </location>
</feature>
<dbReference type="EMBL" id="JAJAGQ010000013">
    <property type="protein sequence ID" value="KAJ8544674.1"/>
    <property type="molecule type" value="Genomic_DNA"/>
</dbReference>
<evidence type="ECO:0000256" key="1">
    <source>
        <dbReference type="SAM" id="MobiDB-lite"/>
    </source>
</evidence>
<dbReference type="Proteomes" id="UP001152561">
    <property type="component" value="Unassembled WGS sequence"/>
</dbReference>
<accession>A0A9Q1LUS5</accession>
<gene>
    <name evidence="2" type="ORF">K7X08_017257</name>
</gene>
<feature type="compositionally biased region" description="Polar residues" evidence="1">
    <location>
        <begin position="123"/>
        <end position="136"/>
    </location>
</feature>
<keyword evidence="3" id="KW-1185">Reference proteome</keyword>
<sequence length="144" mass="16220">MRKRMHKNKYHEQPHILLRATAQLPVSLPSSLNQAAGTMVTYKRESNQVARLATKIMPPRKSSGTSTHLYERKFVSWKAQERFKNKSLKKPVMERGIKEVMKEDTLGESGSNGSDDSDEEDTTNVGVATELQSPSVWENPLAAH</sequence>
<dbReference type="OrthoDB" id="1714944at2759"/>
<evidence type="ECO:0000313" key="2">
    <source>
        <dbReference type="EMBL" id="KAJ8544674.1"/>
    </source>
</evidence>
<dbReference type="AlphaFoldDB" id="A0A9Q1LUS5"/>